<dbReference type="Proteomes" id="UP000515913">
    <property type="component" value="Chromosome"/>
</dbReference>
<dbReference type="RefSeq" id="WP_187423115.1">
    <property type="nucleotide sequence ID" value="NZ_CP060637.1"/>
</dbReference>
<feature type="transmembrane region" description="Helical" evidence="1">
    <location>
        <begin position="114"/>
        <end position="133"/>
    </location>
</feature>
<accession>A0A7G9GYE2</accession>
<reference evidence="2 3" key="1">
    <citation type="submission" date="2020-08" db="EMBL/GenBank/DDBJ databases">
        <authorList>
            <person name="Liu C."/>
            <person name="Sun Q."/>
        </authorList>
    </citation>
    <scope>NUCLEOTIDE SEQUENCE [LARGE SCALE GENOMIC DNA]</scope>
    <source>
        <strain evidence="2 3">NSJ-57</strain>
    </source>
</reference>
<keyword evidence="1" id="KW-0812">Transmembrane</keyword>
<keyword evidence="3" id="KW-1185">Reference proteome</keyword>
<gene>
    <name evidence="2" type="ORF">H9Q81_03015</name>
</gene>
<proteinExistence type="predicted"/>
<sequence>MKKLISIFTFVFISFFSYCKDINVGDTISITANGISQQEITDAFKNSKFELESIEKENNGYLIKFKTFFPGKNELLIGNKKIIIDTKSVLTEKDKNIYDNLTDKSDTKLYNINFPYGVILSALFLILSAFYLLKSIRYKKSIKIPSPEQIFNENINNLNDSTWPFQLSMTIREYIDKKLNTHFVNGIYNVVPPLKNEDIDFLLFLDNYKFSGEEKNIKEKSIDTVKEIFNRIRGENNEI</sequence>
<evidence type="ECO:0000313" key="3">
    <source>
        <dbReference type="Proteomes" id="UP000515913"/>
    </source>
</evidence>
<dbReference type="EMBL" id="CP060637">
    <property type="protein sequence ID" value="QNM15824.1"/>
    <property type="molecule type" value="Genomic_DNA"/>
</dbReference>
<protein>
    <submittedName>
        <fullName evidence="2">Uncharacterized protein</fullName>
    </submittedName>
</protein>
<keyword evidence="1" id="KW-1133">Transmembrane helix</keyword>
<keyword evidence="1" id="KW-0472">Membrane</keyword>
<dbReference type="KEGG" id="fho:H9Q81_03015"/>
<evidence type="ECO:0000256" key="1">
    <source>
        <dbReference type="SAM" id="Phobius"/>
    </source>
</evidence>
<evidence type="ECO:0000313" key="2">
    <source>
        <dbReference type="EMBL" id="QNM15824.1"/>
    </source>
</evidence>
<organism evidence="2 3">
    <name type="scientific">Fusobacterium hominis</name>
    <dbReference type="NCBI Taxonomy" id="2764326"/>
    <lineage>
        <taxon>Bacteria</taxon>
        <taxon>Fusobacteriati</taxon>
        <taxon>Fusobacteriota</taxon>
        <taxon>Fusobacteriia</taxon>
        <taxon>Fusobacteriales</taxon>
        <taxon>Fusobacteriaceae</taxon>
        <taxon>Fusobacterium</taxon>
    </lineage>
</organism>
<name>A0A7G9GYE2_9FUSO</name>
<dbReference type="AlphaFoldDB" id="A0A7G9GYE2"/>